<reference evidence="3" key="2">
    <citation type="submission" date="2017-02" db="UniProtKB">
        <authorList>
            <consortium name="WormBaseParasite"/>
        </authorList>
    </citation>
    <scope>IDENTIFICATION</scope>
</reference>
<evidence type="ECO:0000256" key="1">
    <source>
        <dbReference type="SAM" id="MobiDB-lite"/>
    </source>
</evidence>
<sequence>MVTSDKLRDLTVIFFYCVRLRAETHRHQGKKNVEACHIFMDVWFSYDHPETSHGRSKEAHPSKEFRKAEKKKEHYSPWIFKIEQLGLLND</sequence>
<keyword evidence="2" id="KW-1185">Reference proteome</keyword>
<dbReference type="WBParaSite" id="ACAC_0000256301-mRNA-1">
    <property type="protein sequence ID" value="ACAC_0000256301-mRNA-1"/>
    <property type="gene ID" value="ACAC_0000256301"/>
</dbReference>
<dbReference type="AlphaFoldDB" id="A0A0K0CY63"/>
<accession>A0A0K0CY63</accession>
<proteinExistence type="predicted"/>
<evidence type="ECO:0000313" key="2">
    <source>
        <dbReference type="Proteomes" id="UP000035642"/>
    </source>
</evidence>
<name>A0A0K0CY63_ANGCA</name>
<dbReference type="Proteomes" id="UP000035642">
    <property type="component" value="Unassembled WGS sequence"/>
</dbReference>
<organism evidence="2 3">
    <name type="scientific">Angiostrongylus cantonensis</name>
    <name type="common">Rat lungworm</name>
    <dbReference type="NCBI Taxonomy" id="6313"/>
    <lineage>
        <taxon>Eukaryota</taxon>
        <taxon>Metazoa</taxon>
        <taxon>Ecdysozoa</taxon>
        <taxon>Nematoda</taxon>
        <taxon>Chromadorea</taxon>
        <taxon>Rhabditida</taxon>
        <taxon>Rhabditina</taxon>
        <taxon>Rhabditomorpha</taxon>
        <taxon>Strongyloidea</taxon>
        <taxon>Metastrongylidae</taxon>
        <taxon>Angiostrongylus</taxon>
    </lineage>
</organism>
<reference evidence="2" key="1">
    <citation type="submission" date="2012-09" db="EMBL/GenBank/DDBJ databases">
        <authorList>
            <person name="Martin A.A."/>
        </authorList>
    </citation>
    <scope>NUCLEOTIDE SEQUENCE</scope>
</reference>
<protein>
    <submittedName>
        <fullName evidence="3">Secreted protein</fullName>
    </submittedName>
</protein>
<evidence type="ECO:0000313" key="3">
    <source>
        <dbReference type="WBParaSite" id="ACAC_0000256301-mRNA-1"/>
    </source>
</evidence>
<feature type="region of interest" description="Disordered" evidence="1">
    <location>
        <begin position="49"/>
        <end position="73"/>
    </location>
</feature>